<dbReference type="Pfam" id="PF01435">
    <property type="entry name" value="Peptidase_M48"/>
    <property type="match status" value="1"/>
</dbReference>
<dbReference type="PANTHER" id="PTHR22726:SF24">
    <property type="entry name" value="M48 FAMILY METALLOPEPTIDASE"/>
    <property type="match status" value="1"/>
</dbReference>
<dbReference type="AlphaFoldDB" id="B1ZN11"/>
<accession>B1ZN11</accession>
<dbReference type="GO" id="GO:0046872">
    <property type="term" value="F:metal ion binding"/>
    <property type="evidence" value="ECO:0007669"/>
    <property type="project" value="UniProtKB-KW"/>
</dbReference>
<evidence type="ECO:0000256" key="2">
    <source>
        <dbReference type="ARBA" id="ARBA00022723"/>
    </source>
</evidence>
<dbReference type="KEGG" id="ote:Oter_3183"/>
<dbReference type="EMBL" id="CP001032">
    <property type="protein sequence ID" value="ACB76463.1"/>
    <property type="molecule type" value="Genomic_DNA"/>
</dbReference>
<keyword evidence="7" id="KW-0732">Signal</keyword>
<dbReference type="OrthoDB" id="9810445at2"/>
<keyword evidence="4 6" id="KW-0862">Zinc</keyword>
<dbReference type="GO" id="GO:0016020">
    <property type="term" value="C:membrane"/>
    <property type="evidence" value="ECO:0007669"/>
    <property type="project" value="TreeGrafter"/>
</dbReference>
<keyword evidence="2" id="KW-0479">Metal-binding</keyword>
<dbReference type="GO" id="GO:0004222">
    <property type="term" value="F:metalloendopeptidase activity"/>
    <property type="evidence" value="ECO:0007669"/>
    <property type="project" value="InterPro"/>
</dbReference>
<comment type="similarity">
    <text evidence="6">Belongs to the peptidase M48 family.</text>
</comment>
<dbReference type="GO" id="GO:0051603">
    <property type="term" value="P:proteolysis involved in protein catabolic process"/>
    <property type="evidence" value="ECO:0007669"/>
    <property type="project" value="TreeGrafter"/>
</dbReference>
<dbReference type="RefSeq" id="WP_012375992.1">
    <property type="nucleotide sequence ID" value="NC_010571.1"/>
</dbReference>
<evidence type="ECO:0000256" key="5">
    <source>
        <dbReference type="ARBA" id="ARBA00023049"/>
    </source>
</evidence>
<name>B1ZN11_OPITP</name>
<feature type="chain" id="PRO_5002771905" evidence="7">
    <location>
        <begin position="17"/>
        <end position="259"/>
    </location>
</feature>
<proteinExistence type="inferred from homology"/>
<keyword evidence="10" id="KW-1185">Reference proteome</keyword>
<evidence type="ECO:0000256" key="4">
    <source>
        <dbReference type="ARBA" id="ARBA00022833"/>
    </source>
</evidence>
<dbReference type="PANTHER" id="PTHR22726">
    <property type="entry name" value="METALLOENDOPEPTIDASE OMA1"/>
    <property type="match status" value="1"/>
</dbReference>
<evidence type="ECO:0000256" key="3">
    <source>
        <dbReference type="ARBA" id="ARBA00022801"/>
    </source>
</evidence>
<evidence type="ECO:0000256" key="1">
    <source>
        <dbReference type="ARBA" id="ARBA00022670"/>
    </source>
</evidence>
<dbReference type="InterPro" id="IPR051156">
    <property type="entry name" value="Mito/Outer_Membr_Metalloprot"/>
</dbReference>
<keyword evidence="1 6" id="KW-0645">Protease</keyword>
<evidence type="ECO:0000313" key="9">
    <source>
        <dbReference type="EMBL" id="ACB76463.1"/>
    </source>
</evidence>
<keyword evidence="5 6" id="KW-0482">Metalloprotease</keyword>
<evidence type="ECO:0000256" key="7">
    <source>
        <dbReference type="SAM" id="SignalP"/>
    </source>
</evidence>
<dbReference type="Proteomes" id="UP000007013">
    <property type="component" value="Chromosome"/>
</dbReference>
<feature type="signal peptide" evidence="7">
    <location>
        <begin position="1"/>
        <end position="16"/>
    </location>
</feature>
<sequence length="259" mass="27781">MTRKLAAILAACALLAGCYTVPETGRQAIILPIFDDVQMGAQAFADIRAKEKISTDPAANARIQRIGRRIAQAVGDRMPNAQWEFVVFDAPQTVNAFALPGGKVGVYTGLIDLASNDDEIAFVMGHEIAHVTSRHGAQRSTAAIGAAAGGILLDAATRDKQNHDLMLALYGVGAAGATLAYSRSHESEADFIGLRFVAYAGYDPRAAVTFWQKMAAKEKSGRVPELLSTHPSDERRIAALQAEMPNVLPIYEANKGRFQ</sequence>
<evidence type="ECO:0000313" key="10">
    <source>
        <dbReference type="Proteomes" id="UP000007013"/>
    </source>
</evidence>
<dbReference type="InterPro" id="IPR001915">
    <property type="entry name" value="Peptidase_M48"/>
</dbReference>
<dbReference type="Gene3D" id="3.30.2010.10">
    <property type="entry name" value="Metalloproteases ('zincins'), catalytic domain"/>
    <property type="match status" value="1"/>
</dbReference>
<dbReference type="CDD" id="cd07331">
    <property type="entry name" value="M48C_Oma1_like"/>
    <property type="match status" value="1"/>
</dbReference>
<reference evidence="9 10" key="1">
    <citation type="journal article" date="2011" name="J. Bacteriol.">
        <title>Genome sequence of the verrucomicrobium Opitutus terrae PB90-1, an abundant inhabitant of rice paddy soil ecosystems.</title>
        <authorList>
            <person name="van Passel M.W."/>
            <person name="Kant R."/>
            <person name="Palva A."/>
            <person name="Copeland A."/>
            <person name="Lucas S."/>
            <person name="Lapidus A."/>
            <person name="Glavina del Rio T."/>
            <person name="Pitluck S."/>
            <person name="Goltsman E."/>
            <person name="Clum A."/>
            <person name="Sun H."/>
            <person name="Schmutz J."/>
            <person name="Larimer F.W."/>
            <person name="Land M.L."/>
            <person name="Hauser L."/>
            <person name="Kyrpides N."/>
            <person name="Mikhailova N."/>
            <person name="Richardson P.P."/>
            <person name="Janssen P.H."/>
            <person name="de Vos W.M."/>
            <person name="Smidt H."/>
        </authorList>
    </citation>
    <scope>NUCLEOTIDE SEQUENCE [LARGE SCALE GENOMIC DNA]</scope>
    <source>
        <strain evidence="10">DSM 11246 / JCM 15787 / PB90-1</strain>
    </source>
</reference>
<organism evidence="9 10">
    <name type="scientific">Opitutus terrae (strain DSM 11246 / JCM 15787 / PB90-1)</name>
    <dbReference type="NCBI Taxonomy" id="452637"/>
    <lineage>
        <taxon>Bacteria</taxon>
        <taxon>Pseudomonadati</taxon>
        <taxon>Verrucomicrobiota</taxon>
        <taxon>Opitutia</taxon>
        <taxon>Opitutales</taxon>
        <taxon>Opitutaceae</taxon>
        <taxon>Opitutus</taxon>
    </lineage>
</organism>
<comment type="cofactor">
    <cofactor evidence="6">
        <name>Zn(2+)</name>
        <dbReference type="ChEBI" id="CHEBI:29105"/>
    </cofactor>
    <text evidence="6">Binds 1 zinc ion per subunit.</text>
</comment>
<keyword evidence="3 6" id="KW-0378">Hydrolase</keyword>
<evidence type="ECO:0000256" key="6">
    <source>
        <dbReference type="RuleBase" id="RU003983"/>
    </source>
</evidence>
<feature type="domain" description="Peptidase M48" evidence="8">
    <location>
        <begin position="57"/>
        <end position="242"/>
    </location>
</feature>
<dbReference type="eggNOG" id="COG0501">
    <property type="taxonomic scope" value="Bacteria"/>
</dbReference>
<dbReference type="PROSITE" id="PS51257">
    <property type="entry name" value="PROKAR_LIPOPROTEIN"/>
    <property type="match status" value="1"/>
</dbReference>
<dbReference type="HOGENOM" id="CLU_029002_5_0_0"/>
<evidence type="ECO:0000259" key="8">
    <source>
        <dbReference type="Pfam" id="PF01435"/>
    </source>
</evidence>
<gene>
    <name evidence="9" type="ordered locus">Oter_3183</name>
</gene>
<protein>
    <submittedName>
        <fullName evidence="9">Peptidase M48 Ste24p</fullName>
    </submittedName>
</protein>
<dbReference type="STRING" id="452637.Oter_3183"/>